<organism evidence="1 2">
    <name type="scientific">Erythrobacter litoralis (strain HTCC2594)</name>
    <dbReference type="NCBI Taxonomy" id="314225"/>
    <lineage>
        <taxon>Bacteria</taxon>
        <taxon>Pseudomonadati</taxon>
        <taxon>Pseudomonadota</taxon>
        <taxon>Alphaproteobacteria</taxon>
        <taxon>Sphingomonadales</taxon>
        <taxon>Erythrobacteraceae</taxon>
        <taxon>Erythrobacter/Porphyrobacter group</taxon>
        <taxon>Erythrobacter</taxon>
    </lineage>
</organism>
<dbReference type="HOGENOM" id="CLU_3079713_0_0_5"/>
<accession>Q2N5Z8</accession>
<dbReference type="Proteomes" id="UP000008808">
    <property type="component" value="Chromosome"/>
</dbReference>
<sequence length="52" mass="6028">MIEGSVNPPPGRQKRSLAAQARKLALARWTMRRAGDRRWRDANTLWPLLDRS</sequence>
<name>Q2N5Z8_ERYLH</name>
<protein>
    <submittedName>
        <fullName evidence="1">Uncharacterized protein</fullName>
    </submittedName>
</protein>
<keyword evidence="2" id="KW-1185">Reference proteome</keyword>
<evidence type="ECO:0000313" key="2">
    <source>
        <dbReference type="Proteomes" id="UP000008808"/>
    </source>
</evidence>
<evidence type="ECO:0000313" key="1">
    <source>
        <dbReference type="EMBL" id="ABC64893.1"/>
    </source>
</evidence>
<dbReference type="EMBL" id="CP000157">
    <property type="protein sequence ID" value="ABC64893.1"/>
    <property type="molecule type" value="Genomic_DNA"/>
</dbReference>
<dbReference type="KEGG" id="eli:ELI_14005"/>
<reference evidence="2" key="1">
    <citation type="journal article" date="2009" name="J. Bacteriol.">
        <title>Complete genome sequence of Erythrobacter litoralis HTCC2594.</title>
        <authorList>
            <person name="Oh H.M."/>
            <person name="Giovannoni S.J."/>
            <person name="Ferriera S."/>
            <person name="Johnson J."/>
            <person name="Cho J.C."/>
        </authorList>
    </citation>
    <scope>NUCLEOTIDE SEQUENCE [LARGE SCALE GENOMIC DNA]</scope>
    <source>
        <strain evidence="2">HTCC2594</strain>
    </source>
</reference>
<proteinExistence type="predicted"/>
<dbReference type="AlphaFoldDB" id="Q2N5Z8"/>
<gene>
    <name evidence="1" type="ordered locus">ELI_14005</name>
</gene>
<dbReference type="RefSeq" id="WP_011415715.1">
    <property type="nucleotide sequence ID" value="NC_007722.1"/>
</dbReference>
<dbReference type="STRING" id="314225.ELI_14005"/>